<comment type="caution">
    <text evidence="2">The sequence shown here is derived from an EMBL/GenBank/DDBJ whole genome shotgun (WGS) entry which is preliminary data.</text>
</comment>
<dbReference type="EMBL" id="VOBR01000005">
    <property type="protein sequence ID" value="TWP52528.1"/>
    <property type="molecule type" value="Genomic_DNA"/>
</dbReference>
<dbReference type="InterPro" id="IPR023296">
    <property type="entry name" value="Glyco_hydro_beta-prop_sf"/>
</dbReference>
<accession>A0A563EYB6</accession>
<feature type="chain" id="PRO_5021708057" description="Glycosyl hydrolases family 43" evidence="1">
    <location>
        <begin position="21"/>
        <end position="337"/>
    </location>
</feature>
<keyword evidence="1" id="KW-0732">Signal</keyword>
<evidence type="ECO:0000256" key="1">
    <source>
        <dbReference type="SAM" id="SignalP"/>
    </source>
</evidence>
<dbReference type="RefSeq" id="WP_146350584.1">
    <property type="nucleotide sequence ID" value="NZ_VOBR01000005.1"/>
</dbReference>
<sequence length="337" mass="36622">MRGKVLAMSLVLLTTAPASAAVTWGPARQTYAPSRPQMYAYAPAAITEGGQNYVYTCHNDTPGVITDHVYFTRLGVPREDRSVLRPGASGWDSTHTCDPTVIAANVRYGQTDYRYVMFFLGTDHANTNNQIGVAFANSLGGPWVKHPEPIVTTPFGPDMWGVGQPSATTINPATGELMLFYSQGGPTTESYFRYVNVGDMSRPVVGDPVRITNEGLGGDVLHNFDVAYDPSRDRFYAIREAAPYPADEPSYISARVEVVSIDGASVWGGTGRWTSEGFITSALSGFPRNHNPGLLRTVYGTLPSPNEVTAVFSVAKTGSFPESLWSYRLWQSTGTLR</sequence>
<dbReference type="Gene3D" id="2.115.10.20">
    <property type="entry name" value="Glycosyl hydrolase domain, family 43"/>
    <property type="match status" value="1"/>
</dbReference>
<keyword evidence="3" id="KW-1185">Reference proteome</keyword>
<organism evidence="2 3">
    <name type="scientific">Lentzea tibetensis</name>
    <dbReference type="NCBI Taxonomy" id="2591470"/>
    <lineage>
        <taxon>Bacteria</taxon>
        <taxon>Bacillati</taxon>
        <taxon>Actinomycetota</taxon>
        <taxon>Actinomycetes</taxon>
        <taxon>Pseudonocardiales</taxon>
        <taxon>Pseudonocardiaceae</taxon>
        <taxon>Lentzea</taxon>
    </lineage>
</organism>
<dbReference type="AlphaFoldDB" id="A0A563EYB6"/>
<gene>
    <name evidence="2" type="ORF">FKR81_09400</name>
</gene>
<evidence type="ECO:0000313" key="2">
    <source>
        <dbReference type="EMBL" id="TWP52528.1"/>
    </source>
</evidence>
<protein>
    <recommendedName>
        <fullName evidence="4">Glycosyl hydrolases family 43</fullName>
    </recommendedName>
</protein>
<reference evidence="2 3" key="1">
    <citation type="submission" date="2019-07" db="EMBL/GenBank/DDBJ databases">
        <title>Lentzea xizangensis sp. nov., isolated from Qinghai-Tibetan Plateau Soils.</title>
        <authorList>
            <person name="Huang J."/>
        </authorList>
    </citation>
    <scope>NUCLEOTIDE SEQUENCE [LARGE SCALE GENOMIC DNA]</scope>
    <source>
        <strain evidence="2 3">FXJ1.1311</strain>
    </source>
</reference>
<feature type="signal peptide" evidence="1">
    <location>
        <begin position="1"/>
        <end position="20"/>
    </location>
</feature>
<proteinExistence type="predicted"/>
<evidence type="ECO:0000313" key="3">
    <source>
        <dbReference type="Proteomes" id="UP000316639"/>
    </source>
</evidence>
<dbReference type="SUPFAM" id="SSF75005">
    <property type="entry name" value="Arabinanase/levansucrase/invertase"/>
    <property type="match status" value="1"/>
</dbReference>
<dbReference type="Proteomes" id="UP000316639">
    <property type="component" value="Unassembled WGS sequence"/>
</dbReference>
<name>A0A563EYB6_9PSEU</name>
<dbReference type="OrthoDB" id="4178270at2"/>
<evidence type="ECO:0008006" key="4">
    <source>
        <dbReference type="Google" id="ProtNLM"/>
    </source>
</evidence>